<dbReference type="EMBL" id="MRZV01000233">
    <property type="protein sequence ID" value="PIK54836.1"/>
    <property type="molecule type" value="Genomic_DNA"/>
</dbReference>
<dbReference type="AlphaFoldDB" id="A0A2G8L3J8"/>
<reference evidence="4 5" key="1">
    <citation type="journal article" date="2017" name="PLoS Biol.">
        <title>The sea cucumber genome provides insights into morphological evolution and visceral regeneration.</title>
        <authorList>
            <person name="Zhang X."/>
            <person name="Sun L."/>
            <person name="Yuan J."/>
            <person name="Sun Y."/>
            <person name="Gao Y."/>
            <person name="Zhang L."/>
            <person name="Li S."/>
            <person name="Dai H."/>
            <person name="Hamel J.F."/>
            <person name="Liu C."/>
            <person name="Yu Y."/>
            <person name="Liu S."/>
            <person name="Lin W."/>
            <person name="Guo K."/>
            <person name="Jin S."/>
            <person name="Xu P."/>
            <person name="Storey K.B."/>
            <person name="Huan P."/>
            <person name="Zhang T."/>
            <person name="Zhou Y."/>
            <person name="Zhang J."/>
            <person name="Lin C."/>
            <person name="Li X."/>
            <person name="Xing L."/>
            <person name="Huo D."/>
            <person name="Sun M."/>
            <person name="Wang L."/>
            <person name="Mercier A."/>
            <person name="Li F."/>
            <person name="Yang H."/>
            <person name="Xiang J."/>
        </authorList>
    </citation>
    <scope>NUCLEOTIDE SEQUENCE [LARGE SCALE GENOMIC DNA]</scope>
    <source>
        <strain evidence="4">Shaxun</strain>
        <tissue evidence="4">Muscle</tissue>
    </source>
</reference>
<dbReference type="Gene3D" id="1.10.533.10">
    <property type="entry name" value="Death Domain, Fas"/>
    <property type="match status" value="1"/>
</dbReference>
<keyword evidence="1" id="KW-0862">Zinc</keyword>
<accession>A0A2G8L3J8</accession>
<dbReference type="PROSITE" id="PS50119">
    <property type="entry name" value="ZF_BBOX"/>
    <property type="match status" value="1"/>
</dbReference>
<keyword evidence="1" id="KW-0863">Zinc-finger</keyword>
<comment type="caution">
    <text evidence="4">The sequence shown here is derived from an EMBL/GenBank/DDBJ whole genome shotgun (WGS) entry which is preliminary data.</text>
</comment>
<dbReference type="GO" id="GO:0008270">
    <property type="term" value="F:zinc ion binding"/>
    <property type="evidence" value="ECO:0007669"/>
    <property type="project" value="UniProtKB-KW"/>
</dbReference>
<dbReference type="InterPro" id="IPR011029">
    <property type="entry name" value="DEATH-like_dom_sf"/>
</dbReference>
<evidence type="ECO:0000256" key="2">
    <source>
        <dbReference type="SAM" id="MobiDB-lite"/>
    </source>
</evidence>
<organism evidence="4 5">
    <name type="scientific">Stichopus japonicus</name>
    <name type="common">Sea cucumber</name>
    <dbReference type="NCBI Taxonomy" id="307972"/>
    <lineage>
        <taxon>Eukaryota</taxon>
        <taxon>Metazoa</taxon>
        <taxon>Echinodermata</taxon>
        <taxon>Eleutherozoa</taxon>
        <taxon>Echinozoa</taxon>
        <taxon>Holothuroidea</taxon>
        <taxon>Aspidochirotacea</taxon>
        <taxon>Aspidochirotida</taxon>
        <taxon>Stichopodidae</taxon>
        <taxon>Apostichopus</taxon>
    </lineage>
</organism>
<dbReference type="SUPFAM" id="SSF57845">
    <property type="entry name" value="B-box zinc-binding domain"/>
    <property type="match status" value="1"/>
</dbReference>
<evidence type="ECO:0000313" key="4">
    <source>
        <dbReference type="EMBL" id="PIK54836.1"/>
    </source>
</evidence>
<dbReference type="InterPro" id="IPR000315">
    <property type="entry name" value="Znf_B-box"/>
</dbReference>
<proteinExistence type="predicted"/>
<sequence length="202" mass="22949">MEDYRCALADAAKELTEDEIQKMSFKLDIPRSDRSKIKSGVQLVDRKIGFVTCDNVDKFLKLLADGQNMVAHGKLLDYKKTYLSDDNNHAPHASKDVSDSHRDVSSDPIDSPDIPEDPVKRCQKHPKYEMDKCCVKCAVVTCVECALNDHKVQPCDVIPLEDIPKILKTQQGHVDDAWQSFVQLRDSVTNMYKEQKQLQDNV</sequence>
<evidence type="ECO:0000259" key="3">
    <source>
        <dbReference type="PROSITE" id="PS50119"/>
    </source>
</evidence>
<keyword evidence="5" id="KW-1185">Reference proteome</keyword>
<feature type="region of interest" description="Disordered" evidence="2">
    <location>
        <begin position="87"/>
        <end position="118"/>
    </location>
</feature>
<feature type="compositionally biased region" description="Basic and acidic residues" evidence="2">
    <location>
        <begin position="87"/>
        <end position="105"/>
    </location>
</feature>
<evidence type="ECO:0000313" key="5">
    <source>
        <dbReference type="Proteomes" id="UP000230750"/>
    </source>
</evidence>
<keyword evidence="1" id="KW-0479">Metal-binding</keyword>
<dbReference type="Proteomes" id="UP000230750">
    <property type="component" value="Unassembled WGS sequence"/>
</dbReference>
<gene>
    <name evidence="4" type="ORF">BSL78_08265</name>
</gene>
<evidence type="ECO:0000256" key="1">
    <source>
        <dbReference type="PROSITE-ProRule" id="PRU00024"/>
    </source>
</evidence>
<feature type="domain" description="B box-type" evidence="3">
    <location>
        <begin position="117"/>
        <end position="160"/>
    </location>
</feature>
<protein>
    <recommendedName>
        <fullName evidence="3">B box-type domain-containing protein</fullName>
    </recommendedName>
</protein>
<name>A0A2G8L3J8_STIJA</name>